<protein>
    <recommendedName>
        <fullName evidence="1">RadC-like JAB domain-containing protein</fullName>
    </recommendedName>
</protein>
<comment type="caution">
    <text evidence="2">The sequence shown here is derived from an EMBL/GenBank/DDBJ whole genome shotgun (WGS) entry which is preliminary data.</text>
</comment>
<name>A0A9D9HNG1_9SPIR</name>
<sequence>MKSKYLNGELWTIYEDLYESNDIFEILGKKCLIKSTGNKPENWIETAEIVSVYNDRRFETVRYLLVKDDKITEQITVSSGIPNFTNIYPHVWMLNRLRKYLESTDSKLILVHNHPSGLPYPSDNDIEVTEYFDQYFMDNNGKNRFLGHFINGNQCCAFIGSDKEYNRWRGIKHGRIISLCDLDPEPYSIKMPNIMGSLGMYNLLNYAKKIQDNCLQQRKKDLILCFYSNASGYITGINSINSNDFWNNQNKINIEIHENAKKSGATSLFLVLNDYEPELFFQISNFCMKTKTIANVIIPHNGNIIQLDEKNRSSSIFHPGERFPLVISDTREIKKKNHIQQKTKQNNYLMSL</sequence>
<evidence type="ECO:0000313" key="2">
    <source>
        <dbReference type="EMBL" id="MBO8457061.1"/>
    </source>
</evidence>
<proteinExistence type="predicted"/>
<dbReference type="PROSITE" id="PS01302">
    <property type="entry name" value="UPF0758"/>
    <property type="match status" value="1"/>
</dbReference>
<dbReference type="Pfam" id="PF04002">
    <property type="entry name" value="RadC"/>
    <property type="match status" value="1"/>
</dbReference>
<reference evidence="2" key="2">
    <citation type="journal article" date="2021" name="PeerJ">
        <title>Extensive microbial diversity within the chicken gut microbiome revealed by metagenomics and culture.</title>
        <authorList>
            <person name="Gilroy R."/>
            <person name="Ravi A."/>
            <person name="Getino M."/>
            <person name="Pursley I."/>
            <person name="Horton D.L."/>
            <person name="Alikhan N.F."/>
            <person name="Baker D."/>
            <person name="Gharbi K."/>
            <person name="Hall N."/>
            <person name="Watson M."/>
            <person name="Adriaenssens E.M."/>
            <person name="Foster-Nyarko E."/>
            <person name="Jarju S."/>
            <person name="Secka A."/>
            <person name="Antonio M."/>
            <person name="Oren A."/>
            <person name="Chaudhuri R.R."/>
            <person name="La Ragione R."/>
            <person name="Hildebrand F."/>
            <person name="Pallen M.J."/>
        </authorList>
    </citation>
    <scope>NUCLEOTIDE SEQUENCE</scope>
    <source>
        <strain evidence="2">10532</strain>
    </source>
</reference>
<dbReference type="Gene3D" id="3.40.140.10">
    <property type="entry name" value="Cytidine Deaminase, domain 2"/>
    <property type="match status" value="1"/>
</dbReference>
<evidence type="ECO:0000313" key="3">
    <source>
        <dbReference type="Proteomes" id="UP000823638"/>
    </source>
</evidence>
<dbReference type="EMBL" id="JADIMM010000025">
    <property type="protein sequence ID" value="MBO8457061.1"/>
    <property type="molecule type" value="Genomic_DNA"/>
</dbReference>
<evidence type="ECO:0000259" key="1">
    <source>
        <dbReference type="Pfam" id="PF04002"/>
    </source>
</evidence>
<organism evidence="2 3">
    <name type="scientific">Candidatus Gallitreponema excrementavium</name>
    <dbReference type="NCBI Taxonomy" id="2840840"/>
    <lineage>
        <taxon>Bacteria</taxon>
        <taxon>Pseudomonadati</taxon>
        <taxon>Spirochaetota</taxon>
        <taxon>Spirochaetia</taxon>
        <taxon>Spirochaetales</taxon>
        <taxon>Candidatus Gallitreponema</taxon>
    </lineage>
</organism>
<accession>A0A9D9HNG1</accession>
<dbReference type="InterPro" id="IPR020891">
    <property type="entry name" value="UPF0758_CS"/>
</dbReference>
<gene>
    <name evidence="2" type="ORF">IAA81_02395</name>
</gene>
<dbReference type="AlphaFoldDB" id="A0A9D9HNG1"/>
<dbReference type="Proteomes" id="UP000823638">
    <property type="component" value="Unassembled WGS sequence"/>
</dbReference>
<feature type="domain" description="RadC-like JAB" evidence="1">
    <location>
        <begin position="59"/>
        <end position="135"/>
    </location>
</feature>
<reference evidence="2" key="1">
    <citation type="submission" date="2020-10" db="EMBL/GenBank/DDBJ databases">
        <authorList>
            <person name="Gilroy R."/>
        </authorList>
    </citation>
    <scope>NUCLEOTIDE SEQUENCE</scope>
    <source>
        <strain evidence="2">10532</strain>
    </source>
</reference>
<dbReference type="InterPro" id="IPR025657">
    <property type="entry name" value="RadC_JAB"/>
</dbReference>